<evidence type="ECO:0000313" key="8">
    <source>
        <dbReference type="EMBL" id="GAH59417.1"/>
    </source>
</evidence>
<dbReference type="PRINTS" id="PR00781">
    <property type="entry name" value="LIPOSIGPTASE"/>
</dbReference>
<keyword evidence="1" id="KW-1003">Cell membrane</keyword>
<accession>X1GQE4</accession>
<keyword evidence="5 7" id="KW-1133">Transmembrane helix</keyword>
<evidence type="ECO:0000256" key="1">
    <source>
        <dbReference type="ARBA" id="ARBA00022475"/>
    </source>
</evidence>
<dbReference type="HAMAP" id="MF_00161">
    <property type="entry name" value="LspA"/>
    <property type="match status" value="1"/>
</dbReference>
<dbReference type="NCBIfam" id="TIGR00077">
    <property type="entry name" value="lspA"/>
    <property type="match status" value="1"/>
</dbReference>
<gene>
    <name evidence="8" type="ORF">S03H2_36888</name>
</gene>
<sequence>AIGQSLPEGGFFRLTHIHNTGAAFGLFQGHSFPLTIAAFVGVAILLVYAFFVCRRFPFLNNMLTKAALGSILGGTVGNLIDRLRFGYITDFIGVGIWPPFNVADSSITVGVVVFAGALLYLLFSQRQEAKRDKIASQKN</sequence>
<dbReference type="PANTHER" id="PTHR33695:SF1">
    <property type="entry name" value="LIPOPROTEIN SIGNAL PEPTIDASE"/>
    <property type="match status" value="1"/>
</dbReference>
<feature type="non-terminal residue" evidence="8">
    <location>
        <position position="1"/>
    </location>
</feature>
<evidence type="ECO:0000256" key="2">
    <source>
        <dbReference type="ARBA" id="ARBA00022670"/>
    </source>
</evidence>
<feature type="transmembrane region" description="Helical" evidence="7">
    <location>
        <begin position="63"/>
        <end position="80"/>
    </location>
</feature>
<proteinExistence type="inferred from homology"/>
<feature type="transmembrane region" description="Helical" evidence="7">
    <location>
        <begin position="32"/>
        <end position="51"/>
    </location>
</feature>
<evidence type="ECO:0008006" key="9">
    <source>
        <dbReference type="Google" id="ProtNLM"/>
    </source>
</evidence>
<dbReference type="GO" id="GO:0006508">
    <property type="term" value="P:proteolysis"/>
    <property type="evidence" value="ECO:0007669"/>
    <property type="project" value="UniProtKB-KW"/>
</dbReference>
<name>X1GQE4_9ZZZZ</name>
<keyword evidence="2" id="KW-0645">Protease</keyword>
<keyword evidence="6 7" id="KW-0472">Membrane</keyword>
<dbReference type="GO" id="GO:0004190">
    <property type="term" value="F:aspartic-type endopeptidase activity"/>
    <property type="evidence" value="ECO:0007669"/>
    <property type="project" value="InterPro"/>
</dbReference>
<evidence type="ECO:0000256" key="6">
    <source>
        <dbReference type="ARBA" id="ARBA00023136"/>
    </source>
</evidence>
<dbReference type="Pfam" id="PF01252">
    <property type="entry name" value="Peptidase_A8"/>
    <property type="match status" value="1"/>
</dbReference>
<reference evidence="8" key="1">
    <citation type="journal article" date="2014" name="Front. Microbiol.">
        <title>High frequency of phylogenetically diverse reductive dehalogenase-homologous genes in deep subseafloor sedimentary metagenomes.</title>
        <authorList>
            <person name="Kawai M."/>
            <person name="Futagami T."/>
            <person name="Toyoda A."/>
            <person name="Takaki Y."/>
            <person name="Nishi S."/>
            <person name="Hori S."/>
            <person name="Arai W."/>
            <person name="Tsubouchi T."/>
            <person name="Morono Y."/>
            <person name="Uchiyama I."/>
            <person name="Ito T."/>
            <person name="Fujiyama A."/>
            <person name="Inagaki F."/>
            <person name="Takami H."/>
        </authorList>
    </citation>
    <scope>NUCLEOTIDE SEQUENCE</scope>
    <source>
        <strain evidence="8">Expedition CK06-06</strain>
    </source>
</reference>
<dbReference type="PANTHER" id="PTHR33695">
    <property type="entry name" value="LIPOPROTEIN SIGNAL PEPTIDASE"/>
    <property type="match status" value="1"/>
</dbReference>
<evidence type="ECO:0000256" key="5">
    <source>
        <dbReference type="ARBA" id="ARBA00022989"/>
    </source>
</evidence>
<keyword evidence="3 7" id="KW-0812">Transmembrane</keyword>
<feature type="transmembrane region" description="Helical" evidence="7">
    <location>
        <begin position="100"/>
        <end position="123"/>
    </location>
</feature>
<evidence type="ECO:0000256" key="3">
    <source>
        <dbReference type="ARBA" id="ARBA00022692"/>
    </source>
</evidence>
<evidence type="ECO:0000256" key="7">
    <source>
        <dbReference type="SAM" id="Phobius"/>
    </source>
</evidence>
<keyword evidence="4" id="KW-0378">Hydrolase</keyword>
<dbReference type="AlphaFoldDB" id="X1GQE4"/>
<organism evidence="8">
    <name type="scientific">marine sediment metagenome</name>
    <dbReference type="NCBI Taxonomy" id="412755"/>
    <lineage>
        <taxon>unclassified sequences</taxon>
        <taxon>metagenomes</taxon>
        <taxon>ecological metagenomes</taxon>
    </lineage>
</organism>
<comment type="caution">
    <text evidence="8">The sequence shown here is derived from an EMBL/GenBank/DDBJ whole genome shotgun (WGS) entry which is preliminary data.</text>
</comment>
<dbReference type="GO" id="GO:0016020">
    <property type="term" value="C:membrane"/>
    <property type="evidence" value="ECO:0007669"/>
    <property type="project" value="InterPro"/>
</dbReference>
<dbReference type="EMBL" id="BARU01022668">
    <property type="protein sequence ID" value="GAH59417.1"/>
    <property type="molecule type" value="Genomic_DNA"/>
</dbReference>
<dbReference type="InterPro" id="IPR001872">
    <property type="entry name" value="Peptidase_A8"/>
</dbReference>
<dbReference type="PROSITE" id="PS00855">
    <property type="entry name" value="SPASE_II"/>
    <property type="match status" value="1"/>
</dbReference>
<evidence type="ECO:0000256" key="4">
    <source>
        <dbReference type="ARBA" id="ARBA00022801"/>
    </source>
</evidence>
<protein>
    <recommendedName>
        <fullName evidence="9">Lipoprotein signal peptidase</fullName>
    </recommendedName>
</protein>